<dbReference type="Proteomes" id="UP000247892">
    <property type="component" value="Unassembled WGS sequence"/>
</dbReference>
<gene>
    <name evidence="3" type="ORF">BA062_21460</name>
</gene>
<evidence type="ECO:0000313" key="4">
    <source>
        <dbReference type="Proteomes" id="UP000247892"/>
    </source>
</evidence>
<feature type="domain" description="Activator of Hsp90 ATPase homologue 1/2-like C-terminal" evidence="2">
    <location>
        <begin position="39"/>
        <end position="150"/>
    </location>
</feature>
<dbReference type="SUPFAM" id="SSF55961">
    <property type="entry name" value="Bet v1-like"/>
    <property type="match status" value="1"/>
</dbReference>
<comment type="caution">
    <text evidence="3">The sequence shown here is derived from an EMBL/GenBank/DDBJ whole genome shotgun (WGS) entry which is preliminary data.</text>
</comment>
<dbReference type="AlphaFoldDB" id="A0A318LI75"/>
<reference evidence="3 4" key="1">
    <citation type="submission" date="2016-07" db="EMBL/GenBank/DDBJ databases">
        <title>Draft genome sequence of Prauserella sp. YIM 121212, isolated from alkaline soil.</title>
        <authorList>
            <person name="Ruckert C."/>
            <person name="Albersmeier A."/>
            <person name="Jiang C.-L."/>
            <person name="Jiang Y."/>
            <person name="Kalinowski J."/>
            <person name="Schneider O."/>
            <person name="Winkler A."/>
            <person name="Zotchev S.B."/>
        </authorList>
    </citation>
    <scope>NUCLEOTIDE SEQUENCE [LARGE SCALE GENOMIC DNA]</scope>
    <source>
        <strain evidence="3 4">YIM 121212</strain>
    </source>
</reference>
<dbReference type="Pfam" id="PF08327">
    <property type="entry name" value="AHSA1"/>
    <property type="match status" value="1"/>
</dbReference>
<dbReference type="RefSeq" id="WP_110339555.1">
    <property type="nucleotide sequence ID" value="NZ_MASU01000008.1"/>
</dbReference>
<accession>A0A318LI75</accession>
<comment type="similarity">
    <text evidence="1">Belongs to the AHA1 family.</text>
</comment>
<name>A0A318LI75_9PSEU</name>
<proteinExistence type="inferred from homology"/>
<dbReference type="EMBL" id="MASU01000008">
    <property type="protein sequence ID" value="PXY29743.1"/>
    <property type="molecule type" value="Genomic_DNA"/>
</dbReference>
<evidence type="ECO:0000256" key="1">
    <source>
        <dbReference type="ARBA" id="ARBA00006817"/>
    </source>
</evidence>
<organism evidence="3 4">
    <name type="scientific">Prauserella flavalba</name>
    <dbReference type="NCBI Taxonomy" id="1477506"/>
    <lineage>
        <taxon>Bacteria</taxon>
        <taxon>Bacillati</taxon>
        <taxon>Actinomycetota</taxon>
        <taxon>Actinomycetes</taxon>
        <taxon>Pseudonocardiales</taxon>
        <taxon>Pseudonocardiaceae</taxon>
        <taxon>Prauserella</taxon>
    </lineage>
</organism>
<protein>
    <submittedName>
        <fullName evidence="3">ATPase</fullName>
    </submittedName>
</protein>
<dbReference type="Gene3D" id="3.30.530.20">
    <property type="match status" value="1"/>
</dbReference>
<evidence type="ECO:0000259" key="2">
    <source>
        <dbReference type="Pfam" id="PF08327"/>
    </source>
</evidence>
<evidence type="ECO:0000313" key="3">
    <source>
        <dbReference type="EMBL" id="PXY29743.1"/>
    </source>
</evidence>
<keyword evidence="4" id="KW-1185">Reference proteome</keyword>
<sequence length="210" mass="22758">MIDIATQLKTVYREVRKRQGAGGESGETVSILLRRRYTATIDDVWDAVTEPERLARWFSPVSGDLHSGGKFQVEGNADGEILRCEPPQLLQVTWGAENSTVELRLASDENDDTVIELEHTVPIEIAGSGAGALYVGPGWDVSLLGLDRYVRGEAEGDPAEWENSADVQRFSQHSVSAWASAAEASGTATTDEVDQARKVALAQFAPDLTT</sequence>
<dbReference type="InterPro" id="IPR023393">
    <property type="entry name" value="START-like_dom_sf"/>
</dbReference>
<dbReference type="CDD" id="cd08899">
    <property type="entry name" value="SRPBCC_CalC_Aha1-like_6"/>
    <property type="match status" value="1"/>
</dbReference>
<dbReference type="InterPro" id="IPR013538">
    <property type="entry name" value="ASHA1/2-like_C"/>
</dbReference>
<dbReference type="OrthoDB" id="8117292at2"/>